<comment type="similarity">
    <text evidence="1">Belongs to the Gfa family.</text>
</comment>
<dbReference type="InterPro" id="IPR052355">
    <property type="entry name" value="CENP-V-like"/>
</dbReference>
<dbReference type="Proteomes" id="UP000298781">
    <property type="component" value="Chromosome"/>
</dbReference>
<dbReference type="RefSeq" id="WP_136962935.1">
    <property type="nucleotide sequence ID" value="NZ_CP039690.1"/>
</dbReference>
<sequence>MTIKGSCHCGATRFEVDEAPASVTQCTCSFCSKRGALWAYYKPRQFRLTTPVEQVATYRWGSNTVAHRFCASCGCGTYSETPDWSTGTADFDNPKISVNTRLLDDFDLAAVPVEVIDGKTMW</sequence>
<keyword evidence="6" id="KW-1185">Reference proteome</keyword>
<dbReference type="InterPro" id="IPR011057">
    <property type="entry name" value="Mss4-like_sf"/>
</dbReference>
<dbReference type="EMBL" id="CP039690">
    <property type="protein sequence ID" value="QCI67504.1"/>
    <property type="molecule type" value="Genomic_DNA"/>
</dbReference>
<evidence type="ECO:0000256" key="2">
    <source>
        <dbReference type="ARBA" id="ARBA00022723"/>
    </source>
</evidence>
<accession>A0A4D7B1M0</accession>
<proteinExistence type="inferred from homology"/>
<organism evidence="5 6">
    <name type="scientific">Phreatobacter stygius</name>
    <dbReference type="NCBI Taxonomy" id="1940610"/>
    <lineage>
        <taxon>Bacteria</taxon>
        <taxon>Pseudomonadati</taxon>
        <taxon>Pseudomonadota</taxon>
        <taxon>Alphaproteobacteria</taxon>
        <taxon>Hyphomicrobiales</taxon>
        <taxon>Phreatobacteraceae</taxon>
        <taxon>Phreatobacter</taxon>
    </lineage>
</organism>
<dbReference type="PANTHER" id="PTHR28620">
    <property type="entry name" value="CENTROMERE PROTEIN V"/>
    <property type="match status" value="1"/>
</dbReference>
<protein>
    <submittedName>
        <fullName evidence="5">GFA family protein</fullName>
    </submittedName>
</protein>
<dbReference type="SUPFAM" id="SSF51316">
    <property type="entry name" value="Mss4-like"/>
    <property type="match status" value="1"/>
</dbReference>
<dbReference type="AlphaFoldDB" id="A0A4D7B1M0"/>
<gene>
    <name evidence="5" type="ORF">E8M01_26735</name>
</gene>
<evidence type="ECO:0000313" key="6">
    <source>
        <dbReference type="Proteomes" id="UP000298781"/>
    </source>
</evidence>
<dbReference type="GO" id="GO:0046872">
    <property type="term" value="F:metal ion binding"/>
    <property type="evidence" value="ECO:0007669"/>
    <property type="project" value="UniProtKB-KW"/>
</dbReference>
<dbReference type="PROSITE" id="PS51891">
    <property type="entry name" value="CENP_V_GFA"/>
    <property type="match status" value="1"/>
</dbReference>
<dbReference type="InterPro" id="IPR006913">
    <property type="entry name" value="CENP-V/GFA"/>
</dbReference>
<keyword evidence="2" id="KW-0479">Metal-binding</keyword>
<dbReference type="PANTHER" id="PTHR28620:SF1">
    <property type="entry name" value="CENP-V_GFA DOMAIN-CONTAINING PROTEIN"/>
    <property type="match status" value="1"/>
</dbReference>
<evidence type="ECO:0000256" key="3">
    <source>
        <dbReference type="ARBA" id="ARBA00022833"/>
    </source>
</evidence>
<dbReference type="OrthoDB" id="9805575at2"/>
<dbReference type="KEGG" id="pstg:E8M01_26735"/>
<reference evidence="5 6" key="1">
    <citation type="submission" date="2019-04" db="EMBL/GenBank/DDBJ databases">
        <title>Phreatobacter aquaticus sp. nov.</title>
        <authorList>
            <person name="Choi A."/>
        </authorList>
    </citation>
    <scope>NUCLEOTIDE SEQUENCE [LARGE SCALE GENOMIC DNA]</scope>
    <source>
        <strain evidence="5 6">KCTC 52518</strain>
    </source>
</reference>
<feature type="domain" description="CENP-V/GFA" evidence="4">
    <location>
        <begin position="3"/>
        <end position="114"/>
    </location>
</feature>
<evidence type="ECO:0000313" key="5">
    <source>
        <dbReference type="EMBL" id="QCI67504.1"/>
    </source>
</evidence>
<dbReference type="Pfam" id="PF04828">
    <property type="entry name" value="GFA"/>
    <property type="match status" value="1"/>
</dbReference>
<evidence type="ECO:0000256" key="1">
    <source>
        <dbReference type="ARBA" id="ARBA00005495"/>
    </source>
</evidence>
<evidence type="ECO:0000259" key="4">
    <source>
        <dbReference type="PROSITE" id="PS51891"/>
    </source>
</evidence>
<keyword evidence="3" id="KW-0862">Zinc</keyword>
<dbReference type="Gene3D" id="2.170.150.70">
    <property type="match status" value="1"/>
</dbReference>
<dbReference type="GO" id="GO:0016846">
    <property type="term" value="F:carbon-sulfur lyase activity"/>
    <property type="evidence" value="ECO:0007669"/>
    <property type="project" value="InterPro"/>
</dbReference>
<name>A0A4D7B1M0_9HYPH</name>